<evidence type="ECO:0000313" key="11">
    <source>
        <dbReference type="EMBL" id="CCC70181.1"/>
    </source>
</evidence>
<dbReference type="STRING" id="1064592.G0VFB5"/>
<evidence type="ECO:0000313" key="12">
    <source>
        <dbReference type="Proteomes" id="UP000001640"/>
    </source>
</evidence>
<keyword evidence="3 9" id="KW-0812">Transmembrane</keyword>
<evidence type="ECO:0000256" key="8">
    <source>
        <dbReference type="ARBA" id="ARBA00023136"/>
    </source>
</evidence>
<dbReference type="PRINTS" id="PR00926">
    <property type="entry name" value="MITOCARRIER"/>
</dbReference>
<evidence type="ECO:0000256" key="3">
    <source>
        <dbReference type="ARBA" id="ARBA00022692"/>
    </source>
</evidence>
<dbReference type="SUPFAM" id="SSF103506">
    <property type="entry name" value="Mitochondrial carrier"/>
    <property type="match status" value="1"/>
</dbReference>
<evidence type="ECO:0000256" key="6">
    <source>
        <dbReference type="ARBA" id="ARBA00022989"/>
    </source>
</evidence>
<dbReference type="Gene3D" id="1.50.40.10">
    <property type="entry name" value="Mitochondrial carrier domain"/>
    <property type="match status" value="1"/>
</dbReference>
<comment type="subcellular location">
    <subcellularLocation>
        <location evidence="1">Mitochondrion inner membrane</location>
        <topology evidence="1">Multi-pass membrane protein</topology>
    </subcellularLocation>
</comment>
<gene>
    <name evidence="11" type="primary">NCAS0E01110</name>
    <name evidence="11" type="ordered locus">NCAS_0E01110</name>
</gene>
<dbReference type="RefSeq" id="XP_003676541.1">
    <property type="nucleotide sequence ID" value="XM_003676493.1"/>
</dbReference>
<dbReference type="GO" id="GO:0090422">
    <property type="term" value="F:thiamine pyrophosphate transmembrane transporter activity"/>
    <property type="evidence" value="ECO:0007669"/>
    <property type="project" value="EnsemblFungi"/>
</dbReference>
<evidence type="ECO:0000256" key="10">
    <source>
        <dbReference type="RuleBase" id="RU000488"/>
    </source>
</evidence>
<dbReference type="KEGG" id="ncs:NCAS_0E01110"/>
<dbReference type="eggNOG" id="KOG0752">
    <property type="taxonomic scope" value="Eukaryota"/>
</dbReference>
<dbReference type="OMA" id="MYVCYGA"/>
<dbReference type="AlphaFoldDB" id="G0VFB5"/>
<dbReference type="Pfam" id="PF00153">
    <property type="entry name" value="Mito_carr"/>
    <property type="match status" value="3"/>
</dbReference>
<evidence type="ECO:0000256" key="4">
    <source>
        <dbReference type="ARBA" id="ARBA00022737"/>
    </source>
</evidence>
<feature type="repeat" description="Solcar" evidence="9">
    <location>
        <begin position="212"/>
        <end position="315"/>
    </location>
</feature>
<dbReference type="FunCoup" id="G0VFB5">
    <property type="interactions" value="49"/>
</dbReference>
<dbReference type="InterPro" id="IPR018108">
    <property type="entry name" value="MCP_transmembrane"/>
</dbReference>
<dbReference type="GeneID" id="96903813"/>
<dbReference type="PANTHER" id="PTHR24089">
    <property type="entry name" value="SOLUTE CARRIER FAMILY 25"/>
    <property type="match status" value="1"/>
</dbReference>
<keyword evidence="7" id="KW-0496">Mitochondrion</keyword>
<dbReference type="GO" id="GO:0005743">
    <property type="term" value="C:mitochondrial inner membrane"/>
    <property type="evidence" value="ECO:0007669"/>
    <property type="project" value="UniProtKB-SubCell"/>
</dbReference>
<keyword evidence="2 10" id="KW-0813">Transport</keyword>
<dbReference type="OrthoDB" id="18574at2759"/>
<dbReference type="PROSITE" id="PS50920">
    <property type="entry name" value="SOLCAR"/>
    <property type="match status" value="3"/>
</dbReference>
<feature type="repeat" description="Solcar" evidence="9">
    <location>
        <begin position="117"/>
        <end position="202"/>
    </location>
</feature>
<dbReference type="EMBL" id="HE576756">
    <property type="protein sequence ID" value="CCC70181.1"/>
    <property type="molecule type" value="Genomic_DNA"/>
</dbReference>
<name>G0VFB5_NAUCA</name>
<accession>G0VFB5</accession>
<keyword evidence="4" id="KW-0677">Repeat</keyword>
<evidence type="ECO:0000256" key="5">
    <source>
        <dbReference type="ARBA" id="ARBA00022792"/>
    </source>
</evidence>
<dbReference type="InterPro" id="IPR002067">
    <property type="entry name" value="MCP"/>
</dbReference>
<comment type="similarity">
    <text evidence="10">Belongs to the mitochondrial carrier (TC 2.A.29) family.</text>
</comment>
<sequence length="316" mass="35133">MTNIDDGQHNTDHLRKGEDVKVSQSLVAGSVSGLLARTVIAPLDTLKIRLQLRPSYTGQAPSGLLKMMKGMILNEGGLRSFWKGNVPGTMMYVLYGGAQFSSYSFYNNLFGETSDMNGQLQSLVVGALAGMTSSFVSYPTDVLRTRFIANQDVALSSLSHGCKEIWNMEGIPGFFRGCTASMFTITLSASILFGTYESIKIYCDEYSKESDYTNYLRYSASSISGVTSKMVTYPLDTIRRRIQVRNSVYVQHNVENKIVTEIYQSYKGASFIRMGLNILRQEGLLSLYQGVSMSLCKTVPSTVVSLWAYETVMRLY</sequence>
<evidence type="ECO:0000256" key="9">
    <source>
        <dbReference type="PROSITE-ProRule" id="PRU00282"/>
    </source>
</evidence>
<reference key="2">
    <citation type="submission" date="2011-08" db="EMBL/GenBank/DDBJ databases">
        <title>Genome sequence of Naumovozyma castellii.</title>
        <authorList>
            <person name="Gordon J.L."/>
            <person name="Armisen D."/>
            <person name="Proux-Wera E."/>
            <person name="OhEigeartaigh S.S."/>
            <person name="Byrne K.P."/>
            <person name="Wolfe K.H."/>
        </authorList>
    </citation>
    <scope>NUCLEOTIDE SEQUENCE</scope>
    <source>
        <strain>Type strain:CBS 4309</strain>
    </source>
</reference>
<dbReference type="InParanoid" id="G0VFB5"/>
<keyword evidence="6" id="KW-1133">Transmembrane helix</keyword>
<keyword evidence="12" id="KW-1185">Reference proteome</keyword>
<feature type="repeat" description="Solcar" evidence="9">
    <location>
        <begin position="20"/>
        <end position="109"/>
    </location>
</feature>
<organism evidence="11 12">
    <name type="scientific">Naumovozyma castellii</name>
    <name type="common">Yeast</name>
    <name type="synonym">Saccharomyces castellii</name>
    <dbReference type="NCBI Taxonomy" id="27288"/>
    <lineage>
        <taxon>Eukaryota</taxon>
        <taxon>Fungi</taxon>
        <taxon>Dikarya</taxon>
        <taxon>Ascomycota</taxon>
        <taxon>Saccharomycotina</taxon>
        <taxon>Saccharomycetes</taxon>
        <taxon>Saccharomycetales</taxon>
        <taxon>Saccharomycetaceae</taxon>
        <taxon>Naumovozyma</taxon>
    </lineage>
</organism>
<protein>
    <recommendedName>
        <fullName evidence="13">Mitochondrial thiamine pyrophosphate carrier 1</fullName>
    </recommendedName>
</protein>
<evidence type="ECO:0008006" key="13">
    <source>
        <dbReference type="Google" id="ProtNLM"/>
    </source>
</evidence>
<dbReference type="Proteomes" id="UP000001640">
    <property type="component" value="Chromosome 5"/>
</dbReference>
<dbReference type="GO" id="GO:1990545">
    <property type="term" value="P:mitochondrial thiamine pyrophosphate transmembrane transport"/>
    <property type="evidence" value="ECO:0007669"/>
    <property type="project" value="EnsemblFungi"/>
</dbReference>
<evidence type="ECO:0000256" key="1">
    <source>
        <dbReference type="ARBA" id="ARBA00004448"/>
    </source>
</evidence>
<dbReference type="HOGENOM" id="CLU_015166_10_3_1"/>
<evidence type="ECO:0000256" key="7">
    <source>
        <dbReference type="ARBA" id="ARBA00023128"/>
    </source>
</evidence>
<proteinExistence type="inferred from homology"/>
<dbReference type="InterPro" id="IPR023395">
    <property type="entry name" value="MCP_dom_sf"/>
</dbReference>
<keyword evidence="5" id="KW-0999">Mitochondrion inner membrane</keyword>
<evidence type="ECO:0000256" key="2">
    <source>
        <dbReference type="ARBA" id="ARBA00022448"/>
    </source>
</evidence>
<keyword evidence="8 9" id="KW-0472">Membrane</keyword>
<reference evidence="11 12" key="1">
    <citation type="journal article" date="2011" name="Proc. Natl. Acad. Sci. U.S.A.">
        <title>Evolutionary erosion of yeast sex chromosomes by mating-type switching accidents.</title>
        <authorList>
            <person name="Gordon J.L."/>
            <person name="Armisen D."/>
            <person name="Proux-Wera E."/>
            <person name="Oheigeartaigh S.S."/>
            <person name="Byrne K.P."/>
            <person name="Wolfe K.H."/>
        </authorList>
    </citation>
    <scope>NUCLEOTIDE SEQUENCE [LARGE SCALE GENOMIC DNA]</scope>
    <source>
        <strain evidence="12">ATCC 76901 / BCRC 22586 / CBS 4309 / NBRC 1992 / NRRL Y-12630</strain>
    </source>
</reference>